<accession>D5E5B4</accession>
<dbReference type="Gene3D" id="3.40.600.10">
    <property type="entry name" value="DNA mismatch repair MutH/Restriction endonuclease, type II"/>
    <property type="match status" value="2"/>
</dbReference>
<keyword evidence="6" id="KW-1185">Reference proteome</keyword>
<dbReference type="InterPro" id="IPR011337">
    <property type="entry name" value="DNA_rep_MutH/RE_typeII_Sau3AI"/>
</dbReference>
<dbReference type="eggNOG" id="COG3066">
    <property type="taxonomic scope" value="Bacteria"/>
</dbReference>
<dbReference type="HOGENOM" id="CLU_028521_0_0_14"/>
<evidence type="ECO:0000313" key="5">
    <source>
        <dbReference type="EMBL" id="ADE19459.1"/>
    </source>
</evidence>
<dbReference type="REBASE" id="25115">
    <property type="entry name" value="McrMPORF308P"/>
</dbReference>
<gene>
    <name evidence="5" type="ordered locus">MCRO_0310</name>
</gene>
<evidence type="ECO:0000256" key="3">
    <source>
        <dbReference type="ARBA" id="ARBA00022801"/>
    </source>
</evidence>
<dbReference type="OrthoDB" id="3188707at2"/>
<evidence type="ECO:0000256" key="2">
    <source>
        <dbReference type="ARBA" id="ARBA00022759"/>
    </source>
</evidence>
<dbReference type="GO" id="GO:0003677">
    <property type="term" value="F:DNA binding"/>
    <property type="evidence" value="ECO:0007669"/>
    <property type="project" value="InterPro"/>
</dbReference>
<evidence type="ECO:0000256" key="1">
    <source>
        <dbReference type="ARBA" id="ARBA00022722"/>
    </source>
</evidence>
<dbReference type="CDD" id="cd22356">
    <property type="entry name" value="Sau3AI_N-like"/>
    <property type="match status" value="1"/>
</dbReference>
<reference evidence="5 6" key="3">
    <citation type="journal article" date="2011" name="J. Bacteriol.">
        <title>Genome sequences of Mycoplasma alligatoris A21JP2T and Mycoplasma crocodyli MP145T.</title>
        <authorList>
            <person name="Brown D.R."/>
            <person name="Farmerie W.G."/>
            <person name="May M."/>
            <person name="Benders G.A."/>
            <person name="Durkin A.S."/>
            <person name="Hlavinka K."/>
            <person name="Hostetler J."/>
            <person name="Jackson J."/>
            <person name="Johnson J."/>
            <person name="Miller R.H."/>
            <person name="Paralanov V."/>
            <person name="Radune D."/>
            <person name="Szczypinski B."/>
            <person name="Glass J.I."/>
        </authorList>
    </citation>
    <scope>NUCLEOTIDE SEQUENCE [LARGE SCALE GENOMIC DNA]</scope>
    <source>
        <strain evidence="6">ATCC 51981 / MP145</strain>
    </source>
</reference>
<dbReference type="SUPFAM" id="SSF52980">
    <property type="entry name" value="Restriction endonuclease-like"/>
    <property type="match status" value="2"/>
</dbReference>
<reference evidence="6" key="1">
    <citation type="submission" date="2010-03" db="EMBL/GenBank/DDBJ databases">
        <title>The complete genome of Mycoplasma crocodyli MP145.</title>
        <authorList>
            <person name="Glass J.I."/>
            <person name="Durkin A.S."/>
            <person name="Hostetler J."/>
            <person name="Jackson J."/>
            <person name="Johnson J."/>
            <person name="May M.A."/>
            <person name="Paralanov V."/>
            <person name="Radune D."/>
            <person name="Szczypinski B."/>
            <person name="Brown D.R."/>
        </authorList>
    </citation>
    <scope>NUCLEOTIDE SEQUENCE [LARGE SCALE GENOMIC DNA]</scope>
    <source>
        <strain evidence="6">ATCC 51981 / MP145</strain>
    </source>
</reference>
<dbReference type="RefSeq" id="WP_013054236.1">
    <property type="nucleotide sequence ID" value="NC_014014.1"/>
</dbReference>
<sequence>MKDLTKYSNKLPYDETNIKDIYNYSQKLLGKTFLDVLSLNYENEDLEDINDYYNNPSNKGSLGNLLEEYFFYYKPNNSELPDFQKAELELKTTPYEINKNKFIAGERLVISMIPNTNPIEKEFKNSHLEKKLKNVLMIWYLRNRNKKRIEYSIDYIYLYQLYSKLLSKDLTIILDDYNIIVNKITSGNAHNLSESDTKYLGACTKGSSASQILKPQYYNNKVLAKRRAFSLKQSYMTYILNNYIMNNDKEKFDSIFKDEEIIDGNFESKILDKLNFFIGKTEAELYHAFDLNKIIKSKNINRILVNKILGVNSDKSEEFQKANIDIKTIRVRKNGTPNESVSFPKIVIKDFVNKIFENSNEYNYFEKTRFLFVVFKENEEGNYKLAGSKFWNMPINELETIGKKEWELNKKKFLKGVNFKIEYNNLGKLIVKNDLPKKSETKIFHLRPHSLKSSYIINGIKYGEGSKTDMDELINGDKMTNQCFWLNSEYIKKIVEDIIKKEKC</sequence>
<dbReference type="GO" id="GO:0004519">
    <property type="term" value="F:endonuclease activity"/>
    <property type="evidence" value="ECO:0007669"/>
    <property type="project" value="UniProtKB-KW"/>
</dbReference>
<evidence type="ECO:0000313" key="6">
    <source>
        <dbReference type="Proteomes" id="UP000001845"/>
    </source>
</evidence>
<dbReference type="Proteomes" id="UP000001845">
    <property type="component" value="Chromosome"/>
</dbReference>
<dbReference type="InterPro" id="IPR037057">
    <property type="entry name" value="DNA_rep_MutH/T2_RE_sf"/>
</dbReference>
<name>D5E5B4_MYCCM</name>
<keyword evidence="2 5" id="KW-0255">Endonuclease</keyword>
<dbReference type="InterPro" id="IPR011335">
    <property type="entry name" value="Restrct_endonuc-II-like"/>
</dbReference>
<dbReference type="NCBIfam" id="NF040973">
    <property type="entry name" value="restrict_Sau3AI"/>
    <property type="match status" value="1"/>
</dbReference>
<dbReference type="GO" id="GO:0016787">
    <property type="term" value="F:hydrolase activity"/>
    <property type="evidence" value="ECO:0007669"/>
    <property type="project" value="UniProtKB-KW"/>
</dbReference>
<dbReference type="SMART" id="SM00927">
    <property type="entry name" value="MutH"/>
    <property type="match status" value="1"/>
</dbReference>
<keyword evidence="1" id="KW-0540">Nuclease</keyword>
<feature type="domain" description="DNA mismatch repair MutH/Type II restriction enzyme Sau3AI" evidence="4">
    <location>
        <begin position="72"/>
        <end position="169"/>
    </location>
</feature>
<reference key="2">
    <citation type="submission" date="2010-03" db="EMBL/GenBank/DDBJ databases">
        <authorList>
            <person name="Ma Z."/>
            <person name="Wang X."/>
            <person name="Liu H."/>
        </authorList>
    </citation>
    <scope>NUCLEOTIDE SEQUENCE</scope>
    <source>
        <strain>MP145</strain>
    </source>
</reference>
<dbReference type="CDD" id="cd22355">
    <property type="entry name" value="Sau3AI_C"/>
    <property type="match status" value="1"/>
</dbReference>
<proteinExistence type="predicted"/>
<keyword evidence="3" id="KW-0378">Hydrolase</keyword>
<dbReference type="AlphaFoldDB" id="D5E5B4"/>
<dbReference type="Pfam" id="PF02976">
    <property type="entry name" value="MutH"/>
    <property type="match status" value="2"/>
</dbReference>
<evidence type="ECO:0000259" key="4">
    <source>
        <dbReference type="SMART" id="SM00927"/>
    </source>
</evidence>
<dbReference type="EMBL" id="CP001991">
    <property type="protein sequence ID" value="ADE19459.1"/>
    <property type="molecule type" value="Genomic_DNA"/>
</dbReference>
<dbReference type="KEGG" id="mcd:MCRO_0310"/>
<dbReference type="STRING" id="512564.MCRO_0310"/>
<organism evidence="5 6">
    <name type="scientific">Mycoplasma crocodyli (strain ATCC 51981 / MP145)</name>
    <dbReference type="NCBI Taxonomy" id="512564"/>
    <lineage>
        <taxon>Bacteria</taxon>
        <taxon>Bacillati</taxon>
        <taxon>Mycoplasmatota</taxon>
        <taxon>Mollicutes</taxon>
        <taxon>Mycoplasmataceae</taxon>
        <taxon>Mycoplasma</taxon>
    </lineage>
</organism>
<protein>
    <submittedName>
        <fullName evidence="5">Putative type II restriction endonuclease</fullName>
    </submittedName>
</protein>